<gene>
    <name evidence="2" type="ORF">IAA48_06835</name>
</gene>
<accession>A0A9D1RGH8</accession>
<dbReference type="InterPro" id="IPR017946">
    <property type="entry name" value="PLC-like_Pdiesterase_TIM-brl"/>
</dbReference>
<evidence type="ECO:0000259" key="1">
    <source>
        <dbReference type="PROSITE" id="PS51704"/>
    </source>
</evidence>
<dbReference type="InterPro" id="IPR030395">
    <property type="entry name" value="GP_PDE_dom"/>
</dbReference>
<dbReference type="PANTHER" id="PTHR46211">
    <property type="entry name" value="GLYCEROPHOSPHORYL DIESTER PHOSPHODIESTERASE"/>
    <property type="match status" value="1"/>
</dbReference>
<dbReference type="SUPFAM" id="SSF51695">
    <property type="entry name" value="PLC-like phosphodiesterases"/>
    <property type="match status" value="1"/>
</dbReference>
<dbReference type="AlphaFoldDB" id="A0A9D1RGH8"/>
<dbReference type="PANTHER" id="PTHR46211:SF1">
    <property type="entry name" value="GLYCEROPHOSPHODIESTER PHOSPHODIESTERASE, CYTOPLASMIC"/>
    <property type="match status" value="1"/>
</dbReference>
<comment type="caution">
    <text evidence="2">The sequence shown here is derived from an EMBL/GenBank/DDBJ whole genome shotgun (WGS) entry which is preliminary data.</text>
</comment>
<dbReference type="Gene3D" id="3.20.20.190">
    <property type="entry name" value="Phosphatidylinositol (PI) phosphodiesterase"/>
    <property type="match status" value="1"/>
</dbReference>
<evidence type="ECO:0000313" key="3">
    <source>
        <dbReference type="Proteomes" id="UP000824205"/>
    </source>
</evidence>
<dbReference type="EMBL" id="DXGE01000029">
    <property type="protein sequence ID" value="HIW86197.1"/>
    <property type="molecule type" value="Genomic_DNA"/>
</dbReference>
<reference evidence="2" key="2">
    <citation type="submission" date="2021-04" db="EMBL/GenBank/DDBJ databases">
        <authorList>
            <person name="Gilroy R."/>
        </authorList>
    </citation>
    <scope>NUCLEOTIDE SEQUENCE</scope>
    <source>
        <strain evidence="2">421</strain>
    </source>
</reference>
<protein>
    <recommendedName>
        <fullName evidence="1">GP-PDE domain-containing protein</fullName>
    </recommendedName>
</protein>
<sequence>MSETVKKKMSKKKKIIITVLCVLLALVILAVGAGLIALNWYCKTPEYTVYQTTADVQLVAHRGFRAVAPENTAPAFEEAGRAGYYGAECDVYRTADGVWVIHHDPITYRMTGELSMVEDKTYAELRQETVDNGSNIENYAALKMCTLQEYLNICSQYAMVPVIELKSENNTEYYNEIVAMLAAYPQLEPVFISFHYEALTAMRALTDAPCWYLVQEITDEDIEMALAIGGSCGIDFNYSKEENTDEVITKCVESGLTVGAWTVNEPEAVERLAALGVEYITTDNITY</sequence>
<dbReference type="GO" id="GO:0006629">
    <property type="term" value="P:lipid metabolic process"/>
    <property type="evidence" value="ECO:0007669"/>
    <property type="project" value="InterPro"/>
</dbReference>
<dbReference type="PROSITE" id="PS51704">
    <property type="entry name" value="GP_PDE"/>
    <property type="match status" value="1"/>
</dbReference>
<proteinExistence type="predicted"/>
<organism evidence="2 3">
    <name type="scientific">Candidatus Eubacterium faecipullorum</name>
    <dbReference type="NCBI Taxonomy" id="2838571"/>
    <lineage>
        <taxon>Bacteria</taxon>
        <taxon>Bacillati</taxon>
        <taxon>Bacillota</taxon>
        <taxon>Clostridia</taxon>
        <taxon>Eubacteriales</taxon>
        <taxon>Eubacteriaceae</taxon>
        <taxon>Eubacterium</taxon>
    </lineage>
</organism>
<reference evidence="2" key="1">
    <citation type="journal article" date="2021" name="PeerJ">
        <title>Extensive microbial diversity within the chicken gut microbiome revealed by metagenomics and culture.</title>
        <authorList>
            <person name="Gilroy R."/>
            <person name="Ravi A."/>
            <person name="Getino M."/>
            <person name="Pursley I."/>
            <person name="Horton D.L."/>
            <person name="Alikhan N.F."/>
            <person name="Baker D."/>
            <person name="Gharbi K."/>
            <person name="Hall N."/>
            <person name="Watson M."/>
            <person name="Adriaenssens E.M."/>
            <person name="Foster-Nyarko E."/>
            <person name="Jarju S."/>
            <person name="Secka A."/>
            <person name="Antonio M."/>
            <person name="Oren A."/>
            <person name="Chaudhuri R.R."/>
            <person name="La Ragione R."/>
            <person name="Hildebrand F."/>
            <person name="Pallen M.J."/>
        </authorList>
    </citation>
    <scope>NUCLEOTIDE SEQUENCE</scope>
    <source>
        <strain evidence="2">421</strain>
    </source>
</reference>
<name>A0A9D1RGH8_9FIRM</name>
<dbReference type="Pfam" id="PF03009">
    <property type="entry name" value="GDPD"/>
    <property type="match status" value="1"/>
</dbReference>
<feature type="domain" description="GP-PDE" evidence="1">
    <location>
        <begin position="56"/>
        <end position="287"/>
    </location>
</feature>
<evidence type="ECO:0000313" key="2">
    <source>
        <dbReference type="EMBL" id="HIW86197.1"/>
    </source>
</evidence>
<dbReference type="Proteomes" id="UP000824205">
    <property type="component" value="Unassembled WGS sequence"/>
</dbReference>
<dbReference type="GO" id="GO:0008081">
    <property type="term" value="F:phosphoric diester hydrolase activity"/>
    <property type="evidence" value="ECO:0007669"/>
    <property type="project" value="InterPro"/>
</dbReference>